<dbReference type="InterPro" id="IPR025961">
    <property type="entry name" value="Metal_resist"/>
</dbReference>
<accession>A0A5C8PBS2</accession>
<dbReference type="EMBL" id="VDUZ01000046">
    <property type="protein sequence ID" value="TXL71250.1"/>
    <property type="molecule type" value="Genomic_DNA"/>
</dbReference>
<dbReference type="Proteomes" id="UP000321638">
    <property type="component" value="Unassembled WGS sequence"/>
</dbReference>
<evidence type="ECO:0000313" key="2">
    <source>
        <dbReference type="Proteomes" id="UP000321638"/>
    </source>
</evidence>
<organism evidence="1 2">
    <name type="scientific">Vineibacter terrae</name>
    <dbReference type="NCBI Taxonomy" id="2586908"/>
    <lineage>
        <taxon>Bacteria</taxon>
        <taxon>Pseudomonadati</taxon>
        <taxon>Pseudomonadota</taxon>
        <taxon>Alphaproteobacteria</taxon>
        <taxon>Hyphomicrobiales</taxon>
        <taxon>Vineibacter</taxon>
    </lineage>
</organism>
<evidence type="ECO:0000313" key="1">
    <source>
        <dbReference type="EMBL" id="TXL71250.1"/>
    </source>
</evidence>
<keyword evidence="2" id="KW-1185">Reference proteome</keyword>
<dbReference type="AlphaFoldDB" id="A0A5C8PBS2"/>
<dbReference type="OrthoDB" id="7375764at2"/>
<reference evidence="1 2" key="1">
    <citation type="submission" date="2019-06" db="EMBL/GenBank/DDBJ databases">
        <title>New taxonomy in bacterial strain CC-CFT640, isolated from vineyard.</title>
        <authorList>
            <person name="Lin S.-Y."/>
            <person name="Tsai C.-F."/>
            <person name="Young C.-C."/>
        </authorList>
    </citation>
    <scope>NUCLEOTIDE SEQUENCE [LARGE SCALE GENOMIC DNA]</scope>
    <source>
        <strain evidence="1 2">CC-CFT640</strain>
    </source>
</reference>
<comment type="caution">
    <text evidence="1">The sequence shown here is derived from an EMBL/GenBank/DDBJ whole genome shotgun (WGS) entry which is preliminary data.</text>
</comment>
<gene>
    <name evidence="1" type="ORF">FHP25_30990</name>
</gene>
<dbReference type="Pfam" id="PF13801">
    <property type="entry name" value="Metal_resist"/>
    <property type="match status" value="1"/>
</dbReference>
<dbReference type="Gene3D" id="1.20.120.1490">
    <property type="match status" value="1"/>
</dbReference>
<sequence length="164" mass="19114">MIRRNLAWILLGLSLVLNIFFVGGFVYAKHFGSPWAHGHAPWQQRVDARWADELRLDPDQQRTFRQAFREMRQRNAPRVRELAQLREQLTAEMGKDKLDFAAIDPLLERVSALRLDIQKEGLHAAEQVAATLRPEQRAKFRDVMIARTFPGRPGKRRPPDERPQ</sequence>
<name>A0A5C8PBS2_9HYPH</name>
<dbReference type="RefSeq" id="WP_147850872.1">
    <property type="nucleotide sequence ID" value="NZ_VDUZ01000046.1"/>
</dbReference>
<proteinExistence type="predicted"/>
<protein>
    <submittedName>
        <fullName evidence="1">Periplasmic heavy metal sensor</fullName>
    </submittedName>
</protein>